<dbReference type="SUPFAM" id="SSF51445">
    <property type="entry name" value="(Trans)glycosidases"/>
    <property type="match status" value="1"/>
</dbReference>
<keyword evidence="2" id="KW-0479">Metal-binding</keyword>
<dbReference type="Pfam" id="PF17957">
    <property type="entry name" value="Big_7"/>
    <property type="match status" value="2"/>
</dbReference>
<keyword evidence="3" id="KW-0732">Signal</keyword>
<dbReference type="PROSITE" id="PS50093">
    <property type="entry name" value="PKD"/>
    <property type="match status" value="1"/>
</dbReference>
<dbReference type="Pfam" id="PF09136">
    <property type="entry name" value="Glucodextran_B"/>
    <property type="match status" value="2"/>
</dbReference>
<name>A0AAX3BCI5_9SPIR</name>
<dbReference type="EMBL" id="CP073355">
    <property type="protein sequence ID" value="URA09953.1"/>
    <property type="molecule type" value="Genomic_DNA"/>
</dbReference>
<dbReference type="InterPro" id="IPR058094">
    <property type="entry name" value="Ig-like_OmpL47-like"/>
</dbReference>
<dbReference type="CDD" id="cd11339">
    <property type="entry name" value="AmyAc_bac_CMD_like_2"/>
    <property type="match status" value="1"/>
</dbReference>
<dbReference type="Pfam" id="PF16738">
    <property type="entry name" value="CBM26"/>
    <property type="match status" value="1"/>
</dbReference>
<evidence type="ECO:0000259" key="4">
    <source>
        <dbReference type="PROSITE" id="PS50093"/>
    </source>
</evidence>
<dbReference type="SUPFAM" id="SSF81296">
    <property type="entry name" value="E set domains"/>
    <property type="match status" value="1"/>
</dbReference>
<proteinExistence type="predicted"/>
<dbReference type="Pfam" id="PF18911">
    <property type="entry name" value="PKD_4"/>
    <property type="match status" value="1"/>
</dbReference>
<evidence type="ECO:0000313" key="6">
    <source>
        <dbReference type="Proteomes" id="UP001056539"/>
    </source>
</evidence>
<accession>A0AAX3BCI5</accession>
<dbReference type="GO" id="GO:0046872">
    <property type="term" value="F:metal ion binding"/>
    <property type="evidence" value="ECO:0007669"/>
    <property type="project" value="UniProtKB-KW"/>
</dbReference>
<dbReference type="Gene3D" id="2.60.40.10">
    <property type="entry name" value="Immunoglobulins"/>
    <property type="match status" value="7"/>
</dbReference>
<gene>
    <name evidence="5" type="ORF">KDW03_10805</name>
</gene>
<evidence type="ECO:0000256" key="2">
    <source>
        <dbReference type="ARBA" id="ARBA00022723"/>
    </source>
</evidence>
<dbReference type="CDD" id="cd00146">
    <property type="entry name" value="PKD"/>
    <property type="match status" value="1"/>
</dbReference>
<dbReference type="GO" id="GO:0005975">
    <property type="term" value="P:carbohydrate metabolic process"/>
    <property type="evidence" value="ECO:0007669"/>
    <property type="project" value="InterPro"/>
</dbReference>
<dbReference type="InterPro" id="IPR035986">
    <property type="entry name" value="PKD_dom_sf"/>
</dbReference>
<dbReference type="PROSITE" id="PS51257">
    <property type="entry name" value="PROKAR_LIPOPROTEIN"/>
    <property type="match status" value="1"/>
</dbReference>
<dbReference type="InterPro" id="IPR017853">
    <property type="entry name" value="GH"/>
</dbReference>
<dbReference type="Pfam" id="PF00128">
    <property type="entry name" value="Alpha-amylase"/>
    <property type="match status" value="1"/>
</dbReference>
<dbReference type="Gene3D" id="3.20.20.80">
    <property type="entry name" value="Glycosidases"/>
    <property type="match status" value="2"/>
</dbReference>
<dbReference type="SUPFAM" id="SSF49299">
    <property type="entry name" value="PKD domain"/>
    <property type="match status" value="1"/>
</dbReference>
<comment type="cofactor">
    <cofactor evidence="1">
        <name>Ca(2+)</name>
        <dbReference type="ChEBI" id="CHEBI:29108"/>
    </cofactor>
</comment>
<organism evidence="5 6">
    <name type="scientific">Thermospira aquatica</name>
    <dbReference type="NCBI Taxonomy" id="2828656"/>
    <lineage>
        <taxon>Bacteria</taxon>
        <taxon>Pseudomonadati</taxon>
        <taxon>Spirochaetota</taxon>
        <taxon>Spirochaetia</taxon>
        <taxon>Brevinematales</taxon>
        <taxon>Thermospiraceae</taxon>
        <taxon>Thermospira</taxon>
    </lineage>
</organism>
<dbReference type="InterPro" id="IPR014756">
    <property type="entry name" value="Ig_E-set"/>
</dbReference>
<dbReference type="RefSeq" id="WP_271435085.1">
    <property type="nucleotide sequence ID" value="NZ_CP073355.1"/>
</dbReference>
<dbReference type="InterPro" id="IPR013783">
    <property type="entry name" value="Ig-like_fold"/>
</dbReference>
<dbReference type="InterPro" id="IPR008972">
    <property type="entry name" value="Cupredoxin"/>
</dbReference>
<evidence type="ECO:0000256" key="1">
    <source>
        <dbReference type="ARBA" id="ARBA00001913"/>
    </source>
</evidence>
<dbReference type="KEGG" id="taqu:KDW03_10805"/>
<evidence type="ECO:0000256" key="3">
    <source>
        <dbReference type="ARBA" id="ARBA00022729"/>
    </source>
</evidence>
<feature type="domain" description="PKD" evidence="4">
    <location>
        <begin position="608"/>
        <end position="691"/>
    </location>
</feature>
<reference evidence="5" key="2">
    <citation type="submission" date="2022-06" db="EMBL/GenBank/DDBJ databases">
        <title>Thermospira aquatica gen. nov., sp. nov.</title>
        <authorList>
            <person name="Ben Ali Gam Z."/>
            <person name="Labat M."/>
        </authorList>
    </citation>
    <scope>NUCLEOTIDE SEQUENCE</scope>
    <source>
        <strain evidence="5">F1F22</strain>
    </source>
</reference>
<dbReference type="PANTHER" id="PTHR10357:SF215">
    <property type="entry name" value="ALPHA-AMYLASE 1"/>
    <property type="match status" value="1"/>
</dbReference>
<dbReference type="SUPFAM" id="SSF49503">
    <property type="entry name" value="Cupredoxins"/>
    <property type="match status" value="1"/>
</dbReference>
<protein>
    <submittedName>
        <fullName evidence="5">Starch-binding protein</fullName>
    </submittedName>
</protein>
<dbReference type="NCBIfam" id="NF047446">
    <property type="entry name" value="barrel_OmpL47"/>
    <property type="match status" value="1"/>
</dbReference>
<sequence length="1306" mass="142730">MVRYGKWLMFVGVWAALLGCQLMKDIESSPPNQEDRETPLVSVASLSLSGTTLSVTAAWSDNDTVTKVSLKLNANGNLFTNLSQNITSGKKYGDTIFTLSLPAGSYELFLLAEDKNNNIGISSRTNISVALHDTTPPTLVIASPTNNQQVGTTLEIAGVASDNQGLLSIVYKIDSENWSLIPLSGTSAGFSTNIVVTEGNYTLSLYAIDIASNSSVTNTLSFSSVAGLPSLVIQNPAMNLLTNTVNLLVNGTASVESGSITKVIIQVNGGSIQDASGTTSWSKNITLSEGTNTVVVSAISSSDKTNSATRTVICDTTPPTFSLTTPINGQTWNSSSITVTGTASDNLADVAKIYLSLDNGDFVEASGTTSFSRAFALTTGSHTLKTYAKDNAGNISPTNSITFTVDFQGGIVVHFKNPSGWSAPSIYYWNVSPSGTMPTVNWPGVTMTLETGDWYRFVFTNATSANLIFSKSGSPQTVDLSLSSPGEYWFVTNGISGGKITGKWYLCDPDDTTLPEVTIVSPTNGAKVSGDVLLVAAASDNTGVIDSVSFYVDNNLIRTINASPYQTTWNSAYSTNGSHQIKVLAIDGAGNSNWSSIITVTTSNTNLPPIIQLQADTYGMVSNYFVFNASSSFDPNGNIVSYNWSFTGAEYTTRSGALVSNRYFSHGTFQVTLTVTDNEGAISTTNFPVSVITNTRTGDFREETIYFLITTRFYDGDPANNVYCWDDATAGNYPNDPAWRGDFEGIIQKLDYIKALGFSAIWITPVVQNASGMDYHGYHAINFKKVDYRYKSSQDPTAEDSYRRLIQAAHAKGIKVIQDIVLNHTGNFGEENIYPMFYRQNAEPYVNAFTKGPYTNRLPADYDSLDPAMQYSARITAMKEDYTDVDAIYHHEKNLGWEDYTVQTAQIAGDCVDLNTENPAVAQYLRDAYYQYIDWGVDGFRIDTVKHISRLTFNKEFIPQFKQRGGENFYIFGEVCTRYRGVWNFEKPVISTPFYTWKESTSYPWGTLEQNTNSTKQLWDDNYDSSTIALQPTSQNHRLTGDFENTYHTPDWSRRSGLDVIDFPMHWNFGNARDAFNLAVGTDHWYSDATWNVVYVDSHDYGPDMDTRYNGSQADWAENLTLMFTFRGIPTIYYGTEIEFQKGAPCDLGASGPLANTGRAYFGNHLEGTVTASDFGVYTASGEVANTLNHPLAQHIRRLNMIRRRIPALQKGQYSTAHISGDGIAFKRRYTDPSRGIDSFVLVTISGSATFYNLPGGTYKDAITGDTKTIGNGGSLTATCSGQGNARIYVLNGPGKIGEDGPYLKP</sequence>
<evidence type="ECO:0000313" key="5">
    <source>
        <dbReference type="EMBL" id="URA09953.1"/>
    </source>
</evidence>
<dbReference type="SMART" id="SM00642">
    <property type="entry name" value="Aamy"/>
    <property type="match status" value="1"/>
</dbReference>
<dbReference type="Proteomes" id="UP001056539">
    <property type="component" value="Chromosome"/>
</dbReference>
<reference evidence="5" key="1">
    <citation type="submission" date="2021-04" db="EMBL/GenBank/DDBJ databases">
        <authorList>
            <person name="Postec A."/>
        </authorList>
    </citation>
    <scope>NUCLEOTIDE SEQUENCE</scope>
    <source>
        <strain evidence="5">F1F22</strain>
    </source>
</reference>
<dbReference type="InterPro" id="IPR006047">
    <property type="entry name" value="GH13_cat_dom"/>
</dbReference>
<dbReference type="InterPro" id="IPR031965">
    <property type="entry name" value="CBM26"/>
</dbReference>
<dbReference type="InterPro" id="IPR000601">
    <property type="entry name" value="PKD_dom"/>
</dbReference>
<keyword evidence="6" id="KW-1185">Reference proteome</keyword>
<dbReference type="PANTHER" id="PTHR10357">
    <property type="entry name" value="ALPHA-AMYLASE FAMILY MEMBER"/>
    <property type="match status" value="1"/>
</dbReference>